<protein>
    <submittedName>
        <fullName evidence="2">Nuclear transport factor 2 family protein</fullName>
    </submittedName>
</protein>
<evidence type="ECO:0000313" key="3">
    <source>
        <dbReference type="Proteomes" id="UP000501379"/>
    </source>
</evidence>
<name>A0A6M8F4H5_9GAMM</name>
<sequence length="141" mass="15658">MSTTTELRGLIDTWVAANLAKNLDAIIEHYAEDVLAFDAILQLQFKGRAAYRAHWQMCLEMCAGPTTFDVRELEQEASGELGFGHFLAHCAGTDAEGKSQGCWLRVSQGYRKQGGRWLIAHEHFSVPFDPESGQALFGLEP</sequence>
<gene>
    <name evidence="2" type="ORF">HNE05_01355</name>
</gene>
<dbReference type="EMBL" id="CP053697">
    <property type="protein sequence ID" value="QKE62071.1"/>
    <property type="molecule type" value="Genomic_DNA"/>
</dbReference>
<dbReference type="Proteomes" id="UP000501379">
    <property type="component" value="Chromosome"/>
</dbReference>
<evidence type="ECO:0000313" key="2">
    <source>
        <dbReference type="EMBL" id="QKE62071.1"/>
    </source>
</evidence>
<feature type="domain" description="SnoaL-like" evidence="1">
    <location>
        <begin position="10"/>
        <end position="128"/>
    </location>
</feature>
<dbReference type="SUPFAM" id="SSF54427">
    <property type="entry name" value="NTF2-like"/>
    <property type="match status" value="1"/>
</dbReference>
<organism evidence="2 3">
    <name type="scientific">Aquipseudomonas campi</name>
    <dbReference type="NCBI Taxonomy" id="2731681"/>
    <lineage>
        <taxon>Bacteria</taxon>
        <taxon>Pseudomonadati</taxon>
        <taxon>Pseudomonadota</taxon>
        <taxon>Gammaproteobacteria</taxon>
        <taxon>Pseudomonadales</taxon>
        <taxon>Pseudomonadaceae</taxon>
        <taxon>Aquipseudomonas</taxon>
    </lineage>
</organism>
<dbReference type="AlphaFoldDB" id="A0A6M8F4H5"/>
<accession>A0A6M8F4H5</accession>
<proteinExistence type="predicted"/>
<dbReference type="PANTHER" id="PTHR35174:SF3">
    <property type="entry name" value="BLL7171 PROTEIN"/>
    <property type="match status" value="1"/>
</dbReference>
<dbReference type="InterPro" id="IPR032710">
    <property type="entry name" value="NTF2-like_dom_sf"/>
</dbReference>
<dbReference type="PANTHER" id="PTHR35174">
    <property type="entry name" value="BLL7171 PROTEIN-RELATED"/>
    <property type="match status" value="1"/>
</dbReference>
<dbReference type="KEGG" id="pcam:HNE05_01355"/>
<dbReference type="InterPro" id="IPR037401">
    <property type="entry name" value="SnoaL-like"/>
</dbReference>
<dbReference type="Gene3D" id="3.10.450.50">
    <property type="match status" value="1"/>
</dbReference>
<dbReference type="RefSeq" id="WP_173203484.1">
    <property type="nucleotide sequence ID" value="NZ_CP053697.2"/>
</dbReference>
<dbReference type="Pfam" id="PF13474">
    <property type="entry name" value="SnoaL_3"/>
    <property type="match status" value="1"/>
</dbReference>
<evidence type="ECO:0000259" key="1">
    <source>
        <dbReference type="Pfam" id="PF13474"/>
    </source>
</evidence>
<reference evidence="2" key="1">
    <citation type="submission" date="2020-07" db="EMBL/GenBank/DDBJ databases">
        <title>Nitrate ammonifying Pseudomonas campi sp. nov. isolated from German agricultural grassland.</title>
        <authorList>
            <person name="Timsy T."/>
            <person name="Ulrich A."/>
            <person name="Spanner T."/>
            <person name="Foesel B."/>
            <person name="Kolb S."/>
            <person name="Horn M.A."/>
            <person name="Behrendt U."/>
        </authorList>
    </citation>
    <scope>NUCLEOTIDE SEQUENCE</scope>
    <source>
        <strain evidence="2">S1-A32-2</strain>
    </source>
</reference>
<keyword evidence="3" id="KW-1185">Reference proteome</keyword>